<dbReference type="InterPro" id="IPR035901">
    <property type="entry name" value="GIY-YIG_endonuc_sf"/>
</dbReference>
<accession>A0A3N4QDU8</accession>
<gene>
    <name evidence="2" type="ORF">EGT74_11650</name>
</gene>
<proteinExistence type="predicted"/>
<dbReference type="AlphaFoldDB" id="A0A3N4QDU8"/>
<dbReference type="EMBL" id="RPDH01000001">
    <property type="protein sequence ID" value="RPE14127.1"/>
    <property type="molecule type" value="Genomic_DNA"/>
</dbReference>
<dbReference type="Pfam" id="PF01541">
    <property type="entry name" value="GIY-YIG"/>
    <property type="match status" value="1"/>
</dbReference>
<dbReference type="InterPro" id="IPR000305">
    <property type="entry name" value="GIY-YIG_endonuc"/>
</dbReference>
<sequence>MACKRSAVRTRYPPQNSALTVTGKGFLFVKPARMSIFYVYILYSFGSNKYYIGHTGNLEKRLEISRPPYRATFLRKAGNPPSFSLHPEKNILP</sequence>
<name>A0A3N4QDU8_9BACT</name>
<evidence type="ECO:0000259" key="1">
    <source>
        <dbReference type="Pfam" id="PF01541"/>
    </source>
</evidence>
<evidence type="ECO:0000313" key="2">
    <source>
        <dbReference type="EMBL" id="RPE14127.1"/>
    </source>
</evidence>
<organism evidence="2 3">
    <name type="scientific">Chitinophaga lutea</name>
    <dbReference type="NCBI Taxonomy" id="2488634"/>
    <lineage>
        <taxon>Bacteria</taxon>
        <taxon>Pseudomonadati</taxon>
        <taxon>Bacteroidota</taxon>
        <taxon>Chitinophagia</taxon>
        <taxon>Chitinophagales</taxon>
        <taxon>Chitinophagaceae</taxon>
        <taxon>Chitinophaga</taxon>
    </lineage>
</organism>
<keyword evidence="3" id="KW-1185">Reference proteome</keyword>
<evidence type="ECO:0000313" key="3">
    <source>
        <dbReference type="Proteomes" id="UP000278351"/>
    </source>
</evidence>
<protein>
    <recommendedName>
        <fullName evidence="1">GIY-YIG domain-containing protein</fullName>
    </recommendedName>
</protein>
<feature type="domain" description="GIY-YIG" evidence="1">
    <location>
        <begin position="37"/>
        <end position="63"/>
    </location>
</feature>
<dbReference type="Gene3D" id="3.40.1440.10">
    <property type="entry name" value="GIY-YIG endonuclease"/>
    <property type="match status" value="1"/>
</dbReference>
<dbReference type="SUPFAM" id="SSF82771">
    <property type="entry name" value="GIY-YIG endonuclease"/>
    <property type="match status" value="1"/>
</dbReference>
<dbReference type="RefSeq" id="WP_123846878.1">
    <property type="nucleotide sequence ID" value="NZ_RPDH01000001.1"/>
</dbReference>
<dbReference type="Proteomes" id="UP000278351">
    <property type="component" value="Unassembled WGS sequence"/>
</dbReference>
<reference evidence="2 3" key="1">
    <citation type="submission" date="2018-11" db="EMBL/GenBank/DDBJ databases">
        <title>Chitinophaga lutea sp.nov., isolate from arsenic contaminated soil.</title>
        <authorList>
            <person name="Zong Y."/>
        </authorList>
    </citation>
    <scope>NUCLEOTIDE SEQUENCE [LARGE SCALE GENOMIC DNA]</scope>
    <source>
        <strain evidence="2 3">ZY74</strain>
    </source>
</reference>
<comment type="caution">
    <text evidence="2">The sequence shown here is derived from an EMBL/GenBank/DDBJ whole genome shotgun (WGS) entry which is preliminary data.</text>
</comment>